<dbReference type="EMBL" id="VIWT01000002">
    <property type="protein sequence ID" value="TWF91209.1"/>
    <property type="molecule type" value="Genomic_DNA"/>
</dbReference>
<protein>
    <submittedName>
        <fullName evidence="1">Glycosyl hydrolase family 6</fullName>
    </submittedName>
</protein>
<evidence type="ECO:0000313" key="1">
    <source>
        <dbReference type="EMBL" id="TWF91209.1"/>
    </source>
</evidence>
<dbReference type="InterPro" id="IPR036434">
    <property type="entry name" value="Beta_cellobiohydrolase_sf"/>
</dbReference>
<dbReference type="Proteomes" id="UP000317940">
    <property type="component" value="Unassembled WGS sequence"/>
</dbReference>
<keyword evidence="1" id="KW-0378">Hydrolase</keyword>
<evidence type="ECO:0000313" key="2">
    <source>
        <dbReference type="Proteomes" id="UP000317940"/>
    </source>
</evidence>
<dbReference type="GO" id="GO:0004553">
    <property type="term" value="F:hydrolase activity, hydrolyzing O-glycosyl compounds"/>
    <property type="evidence" value="ECO:0007669"/>
    <property type="project" value="InterPro"/>
</dbReference>
<organism evidence="1 2">
    <name type="scientific">Kitasatospora viridis</name>
    <dbReference type="NCBI Taxonomy" id="281105"/>
    <lineage>
        <taxon>Bacteria</taxon>
        <taxon>Bacillati</taxon>
        <taxon>Actinomycetota</taxon>
        <taxon>Actinomycetes</taxon>
        <taxon>Kitasatosporales</taxon>
        <taxon>Streptomycetaceae</taxon>
        <taxon>Kitasatospora</taxon>
    </lineage>
</organism>
<proteinExistence type="predicted"/>
<reference evidence="1 2" key="1">
    <citation type="submission" date="2019-06" db="EMBL/GenBank/DDBJ databases">
        <title>Sequencing the genomes of 1000 actinobacteria strains.</title>
        <authorList>
            <person name="Klenk H.-P."/>
        </authorList>
    </citation>
    <scope>NUCLEOTIDE SEQUENCE [LARGE SCALE GENOMIC DNA]</scope>
    <source>
        <strain evidence="1 2">DSM 44826</strain>
    </source>
</reference>
<dbReference type="Gene3D" id="3.20.20.40">
    <property type="entry name" value="1, 4-beta cellobiohydrolase"/>
    <property type="match status" value="1"/>
</dbReference>
<keyword evidence="2" id="KW-1185">Reference proteome</keyword>
<accession>A0A561TVS6</accession>
<name>A0A561TVS6_9ACTN</name>
<dbReference type="GO" id="GO:0030245">
    <property type="term" value="P:cellulose catabolic process"/>
    <property type="evidence" value="ECO:0007669"/>
    <property type="project" value="InterPro"/>
</dbReference>
<dbReference type="SUPFAM" id="SSF51989">
    <property type="entry name" value="Glycosyl hydrolases family 6, cellulases"/>
    <property type="match status" value="1"/>
</dbReference>
<dbReference type="AlphaFoldDB" id="A0A561TVS6"/>
<sequence>MLLWIKTPGESDGNCGTGAGSSAGQFLPQVAYDLVYGY</sequence>
<comment type="caution">
    <text evidence="1">The sequence shown here is derived from an EMBL/GenBank/DDBJ whole genome shotgun (WGS) entry which is preliminary data.</text>
</comment>
<gene>
    <name evidence="1" type="ORF">FHX73_12321</name>
</gene>